<gene>
    <name evidence="1" type="ORF">GYA93_19395</name>
</gene>
<organism evidence="1 2">
    <name type="scientific">Gordonia desulfuricans</name>
    <dbReference type="NCBI Taxonomy" id="89051"/>
    <lineage>
        <taxon>Bacteria</taxon>
        <taxon>Bacillati</taxon>
        <taxon>Actinomycetota</taxon>
        <taxon>Actinomycetes</taxon>
        <taxon>Mycobacteriales</taxon>
        <taxon>Gordoniaceae</taxon>
        <taxon>Gordonia</taxon>
    </lineage>
</organism>
<dbReference type="AlphaFoldDB" id="A0A7K3LUW6"/>
<dbReference type="InterPro" id="IPR036894">
    <property type="entry name" value="YbaB-like_sf"/>
</dbReference>
<keyword evidence="2" id="KW-1185">Reference proteome</keyword>
<sequence>MVTGRGQRWADVVDEIARQRAELNHAQGVLADLTACAVSADKLISVTVDARGKLTDLTIEPAALRRHRAPVLAQLITDLVDDADARLRIRRAQVLTALTEIEPGYDVLVDEA</sequence>
<evidence type="ECO:0000313" key="2">
    <source>
        <dbReference type="Proteomes" id="UP000466307"/>
    </source>
</evidence>
<dbReference type="RefSeq" id="WP_020793940.1">
    <property type="nucleotide sequence ID" value="NZ_JAADZU010000080.1"/>
</dbReference>
<name>A0A7K3LUW6_9ACTN</name>
<evidence type="ECO:0000313" key="1">
    <source>
        <dbReference type="EMBL" id="NDK91721.1"/>
    </source>
</evidence>
<dbReference type="GO" id="GO:0003677">
    <property type="term" value="F:DNA binding"/>
    <property type="evidence" value="ECO:0007669"/>
    <property type="project" value="InterPro"/>
</dbReference>
<proteinExistence type="predicted"/>
<protein>
    <submittedName>
        <fullName evidence="1">YbaB/EbfC family nucleoid-associated protein</fullName>
    </submittedName>
</protein>
<dbReference type="EMBL" id="JAADZU010000080">
    <property type="protein sequence ID" value="NDK91721.1"/>
    <property type="molecule type" value="Genomic_DNA"/>
</dbReference>
<dbReference type="Pfam" id="PF02575">
    <property type="entry name" value="YbaB_DNA_bd"/>
    <property type="match status" value="1"/>
</dbReference>
<comment type="caution">
    <text evidence="1">The sequence shown here is derived from an EMBL/GenBank/DDBJ whole genome shotgun (WGS) entry which is preliminary data.</text>
</comment>
<dbReference type="Proteomes" id="UP000466307">
    <property type="component" value="Unassembled WGS sequence"/>
</dbReference>
<accession>A0A7K3LUW6</accession>
<dbReference type="SUPFAM" id="SSF82607">
    <property type="entry name" value="YbaB-like"/>
    <property type="match status" value="1"/>
</dbReference>
<reference evidence="1 2" key="1">
    <citation type="submission" date="2020-01" db="EMBL/GenBank/DDBJ databases">
        <title>Investigation of new actinobacteria for the biodesulphurisation of diesel fuel.</title>
        <authorList>
            <person name="Athi Narayanan S.M."/>
        </authorList>
    </citation>
    <scope>NUCLEOTIDE SEQUENCE [LARGE SCALE GENOMIC DNA]</scope>
    <source>
        <strain evidence="1 2">213E</strain>
    </source>
</reference>
<dbReference type="Gene3D" id="3.30.1310.10">
    <property type="entry name" value="Nucleoid-associated protein YbaB-like domain"/>
    <property type="match status" value="1"/>
</dbReference>
<dbReference type="InterPro" id="IPR004401">
    <property type="entry name" value="YbaB/EbfC"/>
</dbReference>